<evidence type="ECO:0000259" key="1">
    <source>
        <dbReference type="PROSITE" id="PS50181"/>
    </source>
</evidence>
<organism evidence="2 3">
    <name type="scientific">Mycena alexandri</name>
    <dbReference type="NCBI Taxonomy" id="1745969"/>
    <lineage>
        <taxon>Eukaryota</taxon>
        <taxon>Fungi</taxon>
        <taxon>Dikarya</taxon>
        <taxon>Basidiomycota</taxon>
        <taxon>Agaricomycotina</taxon>
        <taxon>Agaricomycetes</taxon>
        <taxon>Agaricomycetidae</taxon>
        <taxon>Agaricales</taxon>
        <taxon>Marasmiineae</taxon>
        <taxon>Mycenaceae</taxon>
        <taxon>Mycena</taxon>
    </lineage>
</organism>
<sequence length="513" mass="56932">MPIHLLDFPPEILILILSHLYLPTLTACLAINRRVKSIIDGSTLLQYRLAAQAACVEDNPLNTTTNSAHKLLALQRRQTAFAELVPTSVSSVPGLDDVALDSDNITYAFSGPIFAVTERDTLMGLRWVSLAVTEPVFRRFEFAGYIQDFSLAIPEADLLVIVWSSEPLQNQTAASDVVVELRFYEMSTQSAHRMACDHVIPVTIFGASLLSFLVDICGPNVFLLVDYYLDHSDTTHTRLLIYDWKLGCLLRSFDDYSTAAFLSPDVILLAQMVTGTFELWGVPEGTVTGPDISLELPVLAKPGRYEILTIDSTPKGYGSASSQEPFYSSFADSNVGFDVVFEFDDESEGDLLLVISRRALLQLRSSTEERGKVLPWREWGPRIAQWPDMDHFGPDWPTKIHGQCCALIGPAGRMQLADFNPYSYRKLLGTERDDSGQTTTRAGLTKAVVSLREKDRVIGTGLFGEEVRANLGYLVIDSALEAMDQYSGFFVGEKSIEPVTPGEKMSLDFWHFG</sequence>
<proteinExistence type="predicted"/>
<dbReference type="InterPro" id="IPR036047">
    <property type="entry name" value="F-box-like_dom_sf"/>
</dbReference>
<protein>
    <recommendedName>
        <fullName evidence="1">F-box domain-containing protein</fullName>
    </recommendedName>
</protein>
<comment type="caution">
    <text evidence="2">The sequence shown here is derived from an EMBL/GenBank/DDBJ whole genome shotgun (WGS) entry which is preliminary data.</text>
</comment>
<accession>A0AAD6T9F6</accession>
<keyword evidence="3" id="KW-1185">Reference proteome</keyword>
<dbReference type="EMBL" id="JARJCM010000014">
    <property type="protein sequence ID" value="KAJ7041954.1"/>
    <property type="molecule type" value="Genomic_DNA"/>
</dbReference>
<feature type="domain" description="F-box" evidence="1">
    <location>
        <begin position="2"/>
        <end position="48"/>
    </location>
</feature>
<reference evidence="2" key="1">
    <citation type="submission" date="2023-03" db="EMBL/GenBank/DDBJ databases">
        <title>Massive genome expansion in bonnet fungi (Mycena s.s.) driven by repeated elements and novel gene families across ecological guilds.</title>
        <authorList>
            <consortium name="Lawrence Berkeley National Laboratory"/>
            <person name="Harder C.B."/>
            <person name="Miyauchi S."/>
            <person name="Viragh M."/>
            <person name="Kuo A."/>
            <person name="Thoen E."/>
            <person name="Andreopoulos B."/>
            <person name="Lu D."/>
            <person name="Skrede I."/>
            <person name="Drula E."/>
            <person name="Henrissat B."/>
            <person name="Morin E."/>
            <person name="Kohler A."/>
            <person name="Barry K."/>
            <person name="LaButti K."/>
            <person name="Morin E."/>
            <person name="Salamov A."/>
            <person name="Lipzen A."/>
            <person name="Mereny Z."/>
            <person name="Hegedus B."/>
            <person name="Baldrian P."/>
            <person name="Stursova M."/>
            <person name="Weitz H."/>
            <person name="Taylor A."/>
            <person name="Grigoriev I.V."/>
            <person name="Nagy L.G."/>
            <person name="Martin F."/>
            <person name="Kauserud H."/>
        </authorList>
    </citation>
    <scope>NUCLEOTIDE SEQUENCE</scope>
    <source>
        <strain evidence="2">CBHHK200</strain>
    </source>
</reference>
<dbReference type="SUPFAM" id="SSF81383">
    <property type="entry name" value="F-box domain"/>
    <property type="match status" value="1"/>
</dbReference>
<dbReference type="AlphaFoldDB" id="A0AAD6T9F6"/>
<dbReference type="Proteomes" id="UP001218188">
    <property type="component" value="Unassembled WGS sequence"/>
</dbReference>
<dbReference type="InterPro" id="IPR001810">
    <property type="entry name" value="F-box_dom"/>
</dbReference>
<dbReference type="PROSITE" id="PS50181">
    <property type="entry name" value="FBOX"/>
    <property type="match status" value="1"/>
</dbReference>
<evidence type="ECO:0000313" key="2">
    <source>
        <dbReference type="EMBL" id="KAJ7041954.1"/>
    </source>
</evidence>
<name>A0AAD6T9F6_9AGAR</name>
<gene>
    <name evidence="2" type="ORF">C8F04DRAFT_111856</name>
</gene>
<evidence type="ECO:0000313" key="3">
    <source>
        <dbReference type="Proteomes" id="UP001218188"/>
    </source>
</evidence>